<evidence type="ECO:0000313" key="1">
    <source>
        <dbReference type="EMBL" id="KAK9708481.1"/>
    </source>
</evidence>
<accession>A0AAW1JWA4</accession>
<dbReference type="AlphaFoldDB" id="A0AAW1JWA4"/>
<name>A0AAW1JWA4_POPJA</name>
<comment type="caution">
    <text evidence="1">The sequence shown here is derived from an EMBL/GenBank/DDBJ whole genome shotgun (WGS) entry which is preliminary data.</text>
</comment>
<keyword evidence="2" id="KW-1185">Reference proteome</keyword>
<dbReference type="Proteomes" id="UP001458880">
    <property type="component" value="Unassembled WGS sequence"/>
</dbReference>
<reference evidence="1 2" key="1">
    <citation type="journal article" date="2024" name="BMC Genomics">
        <title>De novo assembly and annotation of Popillia japonica's genome with initial clues to its potential as an invasive pest.</title>
        <authorList>
            <person name="Cucini C."/>
            <person name="Boschi S."/>
            <person name="Funari R."/>
            <person name="Cardaioli E."/>
            <person name="Iannotti N."/>
            <person name="Marturano G."/>
            <person name="Paoli F."/>
            <person name="Bruttini M."/>
            <person name="Carapelli A."/>
            <person name="Frati F."/>
            <person name="Nardi F."/>
        </authorList>
    </citation>
    <scope>NUCLEOTIDE SEQUENCE [LARGE SCALE GENOMIC DNA]</scope>
    <source>
        <strain evidence="1">DMR45628</strain>
    </source>
</reference>
<gene>
    <name evidence="1" type="ORF">QE152_g27172</name>
</gene>
<evidence type="ECO:0000313" key="2">
    <source>
        <dbReference type="Proteomes" id="UP001458880"/>
    </source>
</evidence>
<evidence type="ECO:0008006" key="3">
    <source>
        <dbReference type="Google" id="ProtNLM"/>
    </source>
</evidence>
<protein>
    <recommendedName>
        <fullName evidence="3">Reverse transcriptase domain-containing protein</fullName>
    </recommendedName>
</protein>
<dbReference type="EMBL" id="JASPKY010000328">
    <property type="protein sequence ID" value="KAK9708481.1"/>
    <property type="molecule type" value="Genomic_DNA"/>
</dbReference>
<organism evidence="1 2">
    <name type="scientific">Popillia japonica</name>
    <name type="common">Japanese beetle</name>
    <dbReference type="NCBI Taxonomy" id="7064"/>
    <lineage>
        <taxon>Eukaryota</taxon>
        <taxon>Metazoa</taxon>
        <taxon>Ecdysozoa</taxon>
        <taxon>Arthropoda</taxon>
        <taxon>Hexapoda</taxon>
        <taxon>Insecta</taxon>
        <taxon>Pterygota</taxon>
        <taxon>Neoptera</taxon>
        <taxon>Endopterygota</taxon>
        <taxon>Coleoptera</taxon>
        <taxon>Polyphaga</taxon>
        <taxon>Scarabaeiformia</taxon>
        <taxon>Scarabaeidae</taxon>
        <taxon>Rutelinae</taxon>
        <taxon>Popillia</taxon>
    </lineage>
</organism>
<proteinExistence type="predicted"/>
<sequence length="136" mass="15433">MKTGKTPGLGKLPPDAIKEVANYTLTLLLQARNNLITPNRVKVEKVTLILKNGEFLSGEICILNILSKLFENLIRNKLHEELNEREILNILSKLFENLIRNKLHEELNEREGLHPRQGKGKSTIITIEAVMKTAND</sequence>